<keyword evidence="2" id="KW-1185">Reference proteome</keyword>
<sequence>MEEAVPYTLARGYERGFVNFEEEIVFLVAGDTIASTIPLEGFDFSEDDLECENCGARIQCSCRKPVKCRFCGERVQGGIP</sequence>
<protein>
    <submittedName>
        <fullName evidence="1">Uncharacterized protein</fullName>
    </submittedName>
</protein>
<evidence type="ECO:0000313" key="1">
    <source>
        <dbReference type="EMBL" id="GAA0646441.1"/>
    </source>
</evidence>
<evidence type="ECO:0000313" key="2">
    <source>
        <dbReference type="Proteomes" id="UP001500194"/>
    </source>
</evidence>
<organism evidence="1 2">
    <name type="scientific">Salarchaeum japonicum</name>
    <dbReference type="NCBI Taxonomy" id="555573"/>
    <lineage>
        <taxon>Archaea</taxon>
        <taxon>Methanobacteriati</taxon>
        <taxon>Methanobacteriota</taxon>
        <taxon>Stenosarchaea group</taxon>
        <taxon>Halobacteria</taxon>
        <taxon>Halobacteriales</taxon>
        <taxon>Halobacteriaceae</taxon>
    </lineage>
</organism>
<dbReference type="Proteomes" id="UP001500194">
    <property type="component" value="Unassembled WGS sequence"/>
</dbReference>
<accession>A0AAV3SYR3</accession>
<proteinExistence type="predicted"/>
<comment type="caution">
    <text evidence="1">The sequence shown here is derived from an EMBL/GenBank/DDBJ whole genome shotgun (WGS) entry which is preliminary data.</text>
</comment>
<dbReference type="EMBL" id="BAAADU010000002">
    <property type="protein sequence ID" value="GAA0646441.1"/>
    <property type="molecule type" value="Genomic_DNA"/>
</dbReference>
<name>A0AAV3SYR3_9EURY</name>
<reference evidence="1 2" key="1">
    <citation type="journal article" date="2019" name="Int. J. Syst. Evol. Microbiol.">
        <title>The Global Catalogue of Microorganisms (GCM) 10K type strain sequencing project: providing services to taxonomists for standard genome sequencing and annotation.</title>
        <authorList>
            <consortium name="The Broad Institute Genomics Platform"/>
            <consortium name="The Broad Institute Genome Sequencing Center for Infectious Disease"/>
            <person name="Wu L."/>
            <person name="Ma J."/>
        </authorList>
    </citation>
    <scope>NUCLEOTIDE SEQUENCE [LARGE SCALE GENOMIC DNA]</scope>
    <source>
        <strain evidence="1 2">JCM 16327</strain>
    </source>
</reference>
<dbReference type="AlphaFoldDB" id="A0AAV3SYR3"/>
<gene>
    <name evidence="1" type="ORF">GCM10009019_05970</name>
</gene>